<accession>A0ABS9TPN7</accession>
<evidence type="ECO:0000313" key="2">
    <source>
        <dbReference type="EMBL" id="MCH6170353.1"/>
    </source>
</evidence>
<dbReference type="EMBL" id="JAKXMK010000032">
    <property type="protein sequence ID" value="MCH6170353.1"/>
    <property type="molecule type" value="Genomic_DNA"/>
</dbReference>
<comment type="caution">
    <text evidence="2">The sequence shown here is derived from an EMBL/GenBank/DDBJ whole genome shotgun (WGS) entry which is preliminary data.</text>
</comment>
<evidence type="ECO:0000313" key="3">
    <source>
        <dbReference type="Proteomes" id="UP001299970"/>
    </source>
</evidence>
<keyword evidence="1" id="KW-0812">Transmembrane</keyword>
<feature type="transmembrane region" description="Helical" evidence="1">
    <location>
        <begin position="26"/>
        <end position="47"/>
    </location>
</feature>
<dbReference type="RefSeq" id="WP_241041163.1">
    <property type="nucleotide sequence ID" value="NZ_BAAAJF010000030.1"/>
</dbReference>
<proteinExistence type="predicted"/>
<evidence type="ECO:0000256" key="1">
    <source>
        <dbReference type="SAM" id="Phobius"/>
    </source>
</evidence>
<name>A0ABS9TPN7_9PSEU</name>
<protein>
    <submittedName>
        <fullName evidence="2">DUF3093 domain-containing protein</fullName>
    </submittedName>
</protein>
<dbReference type="Proteomes" id="UP001299970">
    <property type="component" value="Unassembled WGS sequence"/>
</dbReference>
<keyword evidence="1" id="KW-0472">Membrane</keyword>
<organism evidence="2 3">
    <name type="scientific">Pseudonocardia alaniniphila</name>
    <dbReference type="NCBI Taxonomy" id="75291"/>
    <lineage>
        <taxon>Bacteria</taxon>
        <taxon>Bacillati</taxon>
        <taxon>Actinomycetota</taxon>
        <taxon>Actinomycetes</taxon>
        <taxon>Pseudonocardiales</taxon>
        <taxon>Pseudonocardiaceae</taxon>
        <taxon>Pseudonocardia</taxon>
    </lineage>
</organism>
<reference evidence="2 3" key="1">
    <citation type="submission" date="2022-03" db="EMBL/GenBank/DDBJ databases">
        <title>Pseudonocardia alaer sp. nov., a novel actinomycete isolated from reed forest soil.</title>
        <authorList>
            <person name="Wang L."/>
        </authorList>
    </citation>
    <scope>NUCLEOTIDE SEQUENCE [LARGE SCALE GENOMIC DNA]</scope>
    <source>
        <strain evidence="2 3">Y-16303</strain>
    </source>
</reference>
<sequence length="159" mass="17831">MNEHPSPGAPATSGTFRFDERLSVPLWWYLPAIGVAILLGAEIHMGYPGIRSWIGYAIFIPLFVIALFWLGRIRLRVTDTELQVGDARLPLRSIGRIEIVPKDRKQMALGPELDPAAFLMLRAWVAPVVRVEVTDPDDATPYWVFSVRNPEALVAALQR</sequence>
<dbReference type="InterPro" id="IPR021443">
    <property type="entry name" value="DUF3093"/>
</dbReference>
<feature type="transmembrane region" description="Helical" evidence="1">
    <location>
        <begin position="53"/>
        <end position="70"/>
    </location>
</feature>
<keyword evidence="3" id="KW-1185">Reference proteome</keyword>
<dbReference type="Pfam" id="PF11292">
    <property type="entry name" value="DUF3093"/>
    <property type="match status" value="1"/>
</dbReference>
<keyword evidence="1" id="KW-1133">Transmembrane helix</keyword>
<gene>
    <name evidence="2" type="ORF">MMF94_32025</name>
</gene>